<dbReference type="FunFam" id="3.30.200.20:FF:000216">
    <property type="entry name" value="Putative serine/threonine-protein kinase dyrk2"/>
    <property type="match status" value="1"/>
</dbReference>
<dbReference type="PANTHER" id="PTHR24058">
    <property type="entry name" value="DUAL SPECIFICITY PROTEIN KINASE"/>
    <property type="match status" value="1"/>
</dbReference>
<organism evidence="8">
    <name type="scientific">Micromonas pusilla</name>
    <name type="common">Picoplanktonic green alga</name>
    <name type="synonym">Chromulina pusilla</name>
    <dbReference type="NCBI Taxonomy" id="38833"/>
    <lineage>
        <taxon>Eukaryota</taxon>
        <taxon>Viridiplantae</taxon>
        <taxon>Chlorophyta</taxon>
        <taxon>Mamiellophyceae</taxon>
        <taxon>Mamiellales</taxon>
        <taxon>Mamiellaceae</taxon>
        <taxon>Micromonas</taxon>
    </lineage>
</organism>
<dbReference type="Gene3D" id="3.30.200.20">
    <property type="entry name" value="Phosphorylase Kinase, domain 1"/>
    <property type="match status" value="1"/>
</dbReference>
<dbReference type="PROSITE" id="PS50011">
    <property type="entry name" value="PROTEIN_KINASE_DOM"/>
    <property type="match status" value="1"/>
</dbReference>
<dbReference type="PROSITE" id="PS00108">
    <property type="entry name" value="PROTEIN_KINASE_ST"/>
    <property type="match status" value="1"/>
</dbReference>
<feature type="compositionally biased region" description="Acidic residues" evidence="6">
    <location>
        <begin position="45"/>
        <end position="62"/>
    </location>
</feature>
<dbReference type="CDD" id="cd14133">
    <property type="entry name" value="PKc_DYRK_like"/>
    <property type="match status" value="1"/>
</dbReference>
<keyword evidence="4" id="KW-0418">Kinase</keyword>
<evidence type="ECO:0000256" key="3">
    <source>
        <dbReference type="ARBA" id="ARBA00022741"/>
    </source>
</evidence>
<dbReference type="SMART" id="SM00220">
    <property type="entry name" value="S_TKc"/>
    <property type="match status" value="1"/>
</dbReference>
<evidence type="ECO:0000256" key="5">
    <source>
        <dbReference type="ARBA" id="ARBA00022840"/>
    </source>
</evidence>
<dbReference type="InterPro" id="IPR050494">
    <property type="entry name" value="Ser_Thr_dual-spec_kinase"/>
</dbReference>
<feature type="compositionally biased region" description="Basic and acidic residues" evidence="6">
    <location>
        <begin position="410"/>
        <end position="424"/>
    </location>
</feature>
<dbReference type="EMBL" id="HBEQ01002523">
    <property type="protein sequence ID" value="CAD8514544.1"/>
    <property type="molecule type" value="Transcribed_RNA"/>
</dbReference>
<dbReference type="InterPro" id="IPR011009">
    <property type="entry name" value="Kinase-like_dom_sf"/>
</dbReference>
<keyword evidence="2" id="KW-0808">Transferase</keyword>
<dbReference type="InterPro" id="IPR000719">
    <property type="entry name" value="Prot_kinase_dom"/>
</dbReference>
<keyword evidence="3" id="KW-0547">Nucleotide-binding</keyword>
<accession>A0A7S0I930</accession>
<dbReference type="GO" id="GO:0004674">
    <property type="term" value="F:protein serine/threonine kinase activity"/>
    <property type="evidence" value="ECO:0007669"/>
    <property type="project" value="UniProtKB-KW"/>
</dbReference>
<keyword evidence="1" id="KW-0723">Serine/threonine-protein kinase</keyword>
<dbReference type="Gene3D" id="1.10.510.10">
    <property type="entry name" value="Transferase(Phosphotransferase) domain 1"/>
    <property type="match status" value="1"/>
</dbReference>
<dbReference type="SUPFAM" id="SSF56112">
    <property type="entry name" value="Protein kinase-like (PK-like)"/>
    <property type="match status" value="1"/>
</dbReference>
<feature type="domain" description="Protein kinase" evidence="7">
    <location>
        <begin position="99"/>
        <end position="410"/>
    </location>
</feature>
<dbReference type="PANTHER" id="PTHR24058:SF124">
    <property type="entry name" value="PROTEIN KINASE SUPERFAMILY PROTEIN"/>
    <property type="match status" value="1"/>
</dbReference>
<protein>
    <recommendedName>
        <fullName evidence="7">Protein kinase domain-containing protein</fullName>
    </recommendedName>
</protein>
<dbReference type="InterPro" id="IPR008271">
    <property type="entry name" value="Ser/Thr_kinase_AS"/>
</dbReference>
<feature type="region of interest" description="Disordered" evidence="6">
    <location>
        <begin position="410"/>
        <end position="474"/>
    </location>
</feature>
<dbReference type="AlphaFoldDB" id="A0A7S0I930"/>
<evidence type="ECO:0000256" key="6">
    <source>
        <dbReference type="SAM" id="MobiDB-lite"/>
    </source>
</evidence>
<feature type="compositionally biased region" description="Gly residues" evidence="6">
    <location>
        <begin position="1"/>
        <end position="19"/>
    </location>
</feature>
<proteinExistence type="predicted"/>
<feature type="region of interest" description="Disordered" evidence="6">
    <location>
        <begin position="1"/>
        <end position="65"/>
    </location>
</feature>
<evidence type="ECO:0000256" key="4">
    <source>
        <dbReference type="ARBA" id="ARBA00022777"/>
    </source>
</evidence>
<keyword evidence="5" id="KW-0067">ATP-binding</keyword>
<name>A0A7S0I930_MICPS</name>
<dbReference type="GO" id="GO:0005524">
    <property type="term" value="F:ATP binding"/>
    <property type="evidence" value="ECO:0007669"/>
    <property type="project" value="UniProtKB-KW"/>
</dbReference>
<gene>
    <name evidence="8" type="ORF">MCOM1403_LOCUS1969</name>
</gene>
<evidence type="ECO:0000313" key="8">
    <source>
        <dbReference type="EMBL" id="CAD8514544.1"/>
    </source>
</evidence>
<sequence length="474" mass="52997">MGPPGGGADGMVPPGGGAGVDARGLVDFESAEAEDDFASARVDEDRDDEAKEEEEEEEDDPGETLVTFNLPIVHRLHRTGFEEEKDFPVRIGDVVAGRYELTEYLGSAAFSKAVQAVDLDTGDVVCLKIVKNNKDYFDQSLDEIKLLRYINDEDPDDAKGILRMYDYFYHREHLFIVTELLRANLYEFQRYNLESGEEPYFTLSALKKISRQLLTSLEYLHSLDLIHCDLKPENILIKSYSRCEVKVIDFGSSCYVTDHLSSYVQSRSYRAPEVILGAPYDTKVDTWSLGCILAELYTGEVLLHNDSLASLLARCVGIFGPFDPRLLRRGRYSANYFTKSGLVYERCEKTETLRLMRPKKTTLARRLGLDPEVDEAECGSDGFVGFLLGLLAVNPDERLTATRALAHPWLAEEERREDDEKREGAAAAEEGDTAVDGETKADEDGGVSPDLTPTEANIEAKEEAAEPRMVEARL</sequence>
<dbReference type="Pfam" id="PF00069">
    <property type="entry name" value="Pkinase"/>
    <property type="match status" value="1"/>
</dbReference>
<reference evidence="8" key="1">
    <citation type="submission" date="2021-01" db="EMBL/GenBank/DDBJ databases">
        <authorList>
            <person name="Corre E."/>
            <person name="Pelletier E."/>
            <person name="Niang G."/>
            <person name="Scheremetjew M."/>
            <person name="Finn R."/>
            <person name="Kale V."/>
            <person name="Holt S."/>
            <person name="Cochrane G."/>
            <person name="Meng A."/>
            <person name="Brown T."/>
            <person name="Cohen L."/>
        </authorList>
    </citation>
    <scope>NUCLEOTIDE SEQUENCE</scope>
    <source>
        <strain evidence="8">CCMP1723</strain>
    </source>
</reference>
<evidence type="ECO:0000256" key="1">
    <source>
        <dbReference type="ARBA" id="ARBA00022527"/>
    </source>
</evidence>
<evidence type="ECO:0000259" key="7">
    <source>
        <dbReference type="PROSITE" id="PS50011"/>
    </source>
</evidence>
<feature type="compositionally biased region" description="Basic and acidic residues" evidence="6">
    <location>
        <begin position="458"/>
        <end position="474"/>
    </location>
</feature>
<evidence type="ECO:0000256" key="2">
    <source>
        <dbReference type="ARBA" id="ARBA00022679"/>
    </source>
</evidence>